<dbReference type="Proteomes" id="UP000078542">
    <property type="component" value="Unassembled WGS sequence"/>
</dbReference>
<dbReference type="EMBL" id="KQ977329">
    <property type="protein sequence ID" value="KYN03452.1"/>
    <property type="molecule type" value="Genomic_DNA"/>
</dbReference>
<sequence>VFSNSHLNLVNLQIHSDEVSDGVNKYMNSQVRFETLNARREDYGRRQGKKGDETSRRARGVTHEAPLSRAGESRALLQALTAVVKIGKIHKLQRSQRSLAHPLHCPRTAPRTTTKISGLKALKSPYGDQLGDLARASFRREFLAFKSLIGRDRARVCFLYSREHFSNVK</sequence>
<dbReference type="AlphaFoldDB" id="A0A195CSF2"/>
<accession>A0A195CSF2</accession>
<evidence type="ECO:0000313" key="3">
    <source>
        <dbReference type="Proteomes" id="UP000078542"/>
    </source>
</evidence>
<feature type="non-terminal residue" evidence="2">
    <location>
        <position position="1"/>
    </location>
</feature>
<keyword evidence="3" id="KW-1185">Reference proteome</keyword>
<feature type="compositionally biased region" description="Basic and acidic residues" evidence="1">
    <location>
        <begin position="38"/>
        <end position="56"/>
    </location>
</feature>
<reference evidence="2 3" key="1">
    <citation type="submission" date="2016-03" db="EMBL/GenBank/DDBJ databases">
        <title>Cyphomyrmex costatus WGS genome.</title>
        <authorList>
            <person name="Nygaard S."/>
            <person name="Hu H."/>
            <person name="Boomsma J."/>
            <person name="Zhang G."/>
        </authorList>
    </citation>
    <scope>NUCLEOTIDE SEQUENCE [LARGE SCALE GENOMIC DNA]</scope>
    <source>
        <strain evidence="2">MS0001</strain>
        <tissue evidence="2">Whole body</tissue>
    </source>
</reference>
<evidence type="ECO:0000256" key="1">
    <source>
        <dbReference type="SAM" id="MobiDB-lite"/>
    </source>
</evidence>
<name>A0A195CSF2_9HYME</name>
<feature type="region of interest" description="Disordered" evidence="1">
    <location>
        <begin position="38"/>
        <end position="67"/>
    </location>
</feature>
<gene>
    <name evidence="2" type="ORF">ALC62_05578</name>
</gene>
<organism evidence="2 3">
    <name type="scientific">Cyphomyrmex costatus</name>
    <dbReference type="NCBI Taxonomy" id="456900"/>
    <lineage>
        <taxon>Eukaryota</taxon>
        <taxon>Metazoa</taxon>
        <taxon>Ecdysozoa</taxon>
        <taxon>Arthropoda</taxon>
        <taxon>Hexapoda</taxon>
        <taxon>Insecta</taxon>
        <taxon>Pterygota</taxon>
        <taxon>Neoptera</taxon>
        <taxon>Endopterygota</taxon>
        <taxon>Hymenoptera</taxon>
        <taxon>Apocrita</taxon>
        <taxon>Aculeata</taxon>
        <taxon>Formicoidea</taxon>
        <taxon>Formicidae</taxon>
        <taxon>Myrmicinae</taxon>
        <taxon>Cyphomyrmex</taxon>
    </lineage>
</organism>
<proteinExistence type="predicted"/>
<evidence type="ECO:0000313" key="2">
    <source>
        <dbReference type="EMBL" id="KYN03452.1"/>
    </source>
</evidence>
<protein>
    <submittedName>
        <fullName evidence="2">Uncharacterized protein</fullName>
    </submittedName>
</protein>